<feature type="transmembrane region" description="Helical" evidence="9">
    <location>
        <begin position="49"/>
        <end position="70"/>
    </location>
</feature>
<dbReference type="OrthoDB" id="9808458at2"/>
<accession>A0A1G9WS98</accession>
<evidence type="ECO:0000313" key="10">
    <source>
        <dbReference type="EMBL" id="SDM87452.1"/>
    </source>
</evidence>
<dbReference type="GO" id="GO:0005886">
    <property type="term" value="C:plasma membrane"/>
    <property type="evidence" value="ECO:0007669"/>
    <property type="project" value="UniProtKB-SubCell"/>
</dbReference>
<evidence type="ECO:0000256" key="3">
    <source>
        <dbReference type="ARBA" id="ARBA00022448"/>
    </source>
</evidence>
<comment type="subcellular location">
    <subcellularLocation>
        <location evidence="1 8">Cell membrane</location>
        <topology evidence="1 8">Multi-pass membrane protein</topology>
    </subcellularLocation>
</comment>
<feature type="transmembrane region" description="Helical" evidence="9">
    <location>
        <begin position="20"/>
        <end position="37"/>
    </location>
</feature>
<gene>
    <name evidence="10" type="ORF">SAMN05216544_1327</name>
</gene>
<evidence type="ECO:0000256" key="1">
    <source>
        <dbReference type="ARBA" id="ARBA00004651"/>
    </source>
</evidence>
<evidence type="ECO:0000256" key="5">
    <source>
        <dbReference type="ARBA" id="ARBA00022692"/>
    </source>
</evidence>
<keyword evidence="11" id="KW-1185">Reference proteome</keyword>
<evidence type="ECO:0000256" key="7">
    <source>
        <dbReference type="ARBA" id="ARBA00023136"/>
    </source>
</evidence>
<dbReference type="PANTHER" id="PTHR43337:SF1">
    <property type="entry name" value="XANTHINE_URACIL PERMEASE C887.17-RELATED"/>
    <property type="match status" value="1"/>
</dbReference>
<evidence type="ECO:0000313" key="11">
    <source>
        <dbReference type="Proteomes" id="UP000187651"/>
    </source>
</evidence>
<reference evidence="11" key="1">
    <citation type="submission" date="2016-10" db="EMBL/GenBank/DDBJ databases">
        <authorList>
            <person name="Varghese N."/>
            <person name="Submissions S."/>
        </authorList>
    </citation>
    <scope>NUCLEOTIDE SEQUENCE [LARGE SCALE GENOMIC DNA]</scope>
    <source>
        <strain evidence="11">M83</strain>
    </source>
</reference>
<feature type="transmembrane region" description="Helical" evidence="9">
    <location>
        <begin position="175"/>
        <end position="192"/>
    </location>
</feature>
<evidence type="ECO:0000256" key="4">
    <source>
        <dbReference type="ARBA" id="ARBA00022475"/>
    </source>
</evidence>
<feature type="transmembrane region" description="Helical" evidence="9">
    <location>
        <begin position="199"/>
        <end position="220"/>
    </location>
</feature>
<feature type="transmembrane region" description="Helical" evidence="9">
    <location>
        <begin position="370"/>
        <end position="387"/>
    </location>
</feature>
<sequence>MLEKTFKLKEHGTNVKTEVIAGITTFLAMAYILAVNPNILGTVMNQDGVFIATCLASAVATFVMGLWANYPIVLSAGLGLNAYFAYTVCLTELSDMGANAFTVALTAVFVEGVIFIVISAFKVREQIINGIPQNVKYGITAGIGLFIAFIGLKGANVTVASDSTLVDLGDFSRPDVVLCMIGLLIIVVLSHYHVKGSVLIGIITTWILGIIAEKIGWYVVDVEAGVYSLIPSGVVSVSSFSGLKETAFHFNFAWAGEHLIQFIAILFSFLFVDLFDTVGTVVGVADKAKLLREDGTLPRVGRVFMADAVGTVLGSCLGTSTVTSFVESSAGVAEGGKTGLTACVSGLLFIVALLFSPVFLAIPSFATSPALIYVGMLMLTSITKINFEADAADAIGAYLAVLIMPLTYSISNGIMFAVVSWVIVKVCTKKAKDVSPVMWVVFVLFALRIASLVTNFS</sequence>
<dbReference type="Proteomes" id="UP000187651">
    <property type="component" value="Unassembled WGS sequence"/>
</dbReference>
<feature type="transmembrane region" description="Helical" evidence="9">
    <location>
        <begin position="100"/>
        <end position="123"/>
    </location>
</feature>
<comment type="similarity">
    <text evidence="2 8">Belongs to the nucleobase:cation symporter-2 (NCS2) (TC 2.A.40) family. Azg-like subfamily.</text>
</comment>
<keyword evidence="5 8" id="KW-0812">Transmembrane</keyword>
<proteinExistence type="inferred from homology"/>
<dbReference type="InterPro" id="IPR026033">
    <property type="entry name" value="Azg-like_bact_archaea"/>
</dbReference>
<feature type="transmembrane region" description="Helical" evidence="9">
    <location>
        <begin position="259"/>
        <end position="282"/>
    </location>
</feature>
<dbReference type="InterPro" id="IPR006043">
    <property type="entry name" value="NCS2"/>
</dbReference>
<organism evidence="10 11">
    <name type="scientific">Lachnospira pectinoschiza</name>
    <dbReference type="NCBI Taxonomy" id="28052"/>
    <lineage>
        <taxon>Bacteria</taxon>
        <taxon>Bacillati</taxon>
        <taxon>Bacillota</taxon>
        <taxon>Clostridia</taxon>
        <taxon>Lachnospirales</taxon>
        <taxon>Lachnospiraceae</taxon>
        <taxon>Lachnospira</taxon>
    </lineage>
</organism>
<evidence type="ECO:0000256" key="8">
    <source>
        <dbReference type="PIRNR" id="PIRNR005353"/>
    </source>
</evidence>
<evidence type="ECO:0000256" key="9">
    <source>
        <dbReference type="SAM" id="Phobius"/>
    </source>
</evidence>
<feature type="transmembrane region" description="Helical" evidence="9">
    <location>
        <begin position="135"/>
        <end position="155"/>
    </location>
</feature>
<dbReference type="PANTHER" id="PTHR43337">
    <property type="entry name" value="XANTHINE/URACIL PERMEASE C887.17-RELATED"/>
    <property type="match status" value="1"/>
</dbReference>
<dbReference type="RefSeq" id="WP_074521476.1">
    <property type="nucleotide sequence ID" value="NZ_FNHZ01000003.1"/>
</dbReference>
<protein>
    <submittedName>
        <fullName evidence="10">Putative MFS transporter, AGZA family, xanthine/uracil permease</fullName>
    </submittedName>
</protein>
<dbReference type="EMBL" id="FNHZ01000003">
    <property type="protein sequence ID" value="SDM87452.1"/>
    <property type="molecule type" value="Genomic_DNA"/>
</dbReference>
<name>A0A1G9WS98_9FIRM</name>
<evidence type="ECO:0000256" key="6">
    <source>
        <dbReference type="ARBA" id="ARBA00022989"/>
    </source>
</evidence>
<feature type="transmembrane region" description="Helical" evidence="9">
    <location>
        <begin position="436"/>
        <end position="456"/>
    </location>
</feature>
<keyword evidence="6 8" id="KW-1133">Transmembrane helix</keyword>
<dbReference type="PIRSF" id="PIRSF005353">
    <property type="entry name" value="PbuG"/>
    <property type="match status" value="1"/>
</dbReference>
<feature type="transmembrane region" description="Helical" evidence="9">
    <location>
        <begin position="303"/>
        <end position="326"/>
    </location>
</feature>
<dbReference type="GO" id="GO:0005345">
    <property type="term" value="F:purine nucleobase transmembrane transporter activity"/>
    <property type="evidence" value="ECO:0007669"/>
    <property type="project" value="TreeGrafter"/>
</dbReference>
<keyword evidence="3 8" id="KW-0813">Transport</keyword>
<feature type="transmembrane region" description="Helical" evidence="9">
    <location>
        <begin position="399"/>
        <end position="424"/>
    </location>
</feature>
<keyword evidence="4 8" id="KW-1003">Cell membrane</keyword>
<dbReference type="AlphaFoldDB" id="A0A1G9WS98"/>
<dbReference type="InterPro" id="IPR045018">
    <property type="entry name" value="Azg-like"/>
</dbReference>
<keyword evidence="7 8" id="KW-0472">Membrane</keyword>
<evidence type="ECO:0000256" key="2">
    <source>
        <dbReference type="ARBA" id="ARBA00005697"/>
    </source>
</evidence>
<dbReference type="Pfam" id="PF00860">
    <property type="entry name" value="Xan_ur_permease"/>
    <property type="match status" value="1"/>
</dbReference>
<feature type="transmembrane region" description="Helical" evidence="9">
    <location>
        <begin position="338"/>
        <end position="363"/>
    </location>
</feature>